<dbReference type="FunFam" id="2.30.180.10:FF:000040">
    <property type="entry name" value="Fasciclin-like AGP 6"/>
    <property type="match status" value="4"/>
</dbReference>
<dbReference type="EMBL" id="CAADRP010001652">
    <property type="protein sequence ID" value="VFU46759.1"/>
    <property type="molecule type" value="Genomic_DNA"/>
</dbReference>
<evidence type="ECO:0000256" key="7">
    <source>
        <dbReference type="ARBA" id="ARBA00022622"/>
    </source>
</evidence>
<dbReference type="FunFam" id="3.40.50.300:FF:000567">
    <property type="entry name" value="ATPase, AAA family protein"/>
    <property type="match status" value="1"/>
</dbReference>
<dbReference type="SUPFAM" id="SSF52540">
    <property type="entry name" value="P-loop containing nucleoside triphosphate hydrolases"/>
    <property type="match status" value="2"/>
</dbReference>
<evidence type="ECO:0000256" key="11">
    <source>
        <dbReference type="ARBA" id="ARBA00023136"/>
    </source>
</evidence>
<dbReference type="Pfam" id="PF02469">
    <property type="entry name" value="Fasciclin"/>
    <property type="match status" value="4"/>
</dbReference>
<dbReference type="FunFam" id="3.40.50.300:FF:000365">
    <property type="entry name" value="Ribosome biogenesis ATPase RIX7"/>
    <property type="match status" value="1"/>
</dbReference>
<comment type="function">
    <text evidence="12">May be a cell surface adhesion protein.</text>
</comment>
<reference evidence="15" key="1">
    <citation type="submission" date="2019-03" db="EMBL/GenBank/DDBJ databases">
        <authorList>
            <person name="Mank J."/>
            <person name="Almeida P."/>
        </authorList>
    </citation>
    <scope>NUCLEOTIDE SEQUENCE</scope>
    <source>
        <strain evidence="15">78183</strain>
    </source>
</reference>
<dbReference type="GO" id="GO:0016887">
    <property type="term" value="F:ATP hydrolysis activity"/>
    <property type="evidence" value="ECO:0007669"/>
    <property type="project" value="InterPro"/>
</dbReference>
<keyword evidence="5" id="KW-1003">Cell membrane</keyword>
<dbReference type="GO" id="GO:0005886">
    <property type="term" value="C:plasma membrane"/>
    <property type="evidence" value="ECO:0007669"/>
    <property type="project" value="UniProtKB-SubCell"/>
</dbReference>
<feature type="compositionally biased region" description="Acidic residues" evidence="13">
    <location>
        <begin position="85"/>
        <end position="94"/>
    </location>
</feature>
<keyword evidence="9" id="KW-0547">Nucleotide-binding</keyword>
<feature type="compositionally biased region" description="Low complexity" evidence="13">
    <location>
        <begin position="129"/>
        <end position="157"/>
    </location>
</feature>
<dbReference type="PANTHER" id="PTHR32077">
    <property type="entry name" value="FASCICLIN-LIKE ARABINOGALACTAN PROTEIN"/>
    <property type="match status" value="1"/>
</dbReference>
<evidence type="ECO:0000256" key="3">
    <source>
        <dbReference type="ARBA" id="ARBA00006914"/>
    </source>
</evidence>
<dbReference type="Pfam" id="PF00004">
    <property type="entry name" value="AAA"/>
    <property type="match status" value="2"/>
</dbReference>
<protein>
    <recommendedName>
        <fullName evidence="14">FAS1 domain-containing protein</fullName>
    </recommendedName>
</protein>
<dbReference type="InterPro" id="IPR003960">
    <property type="entry name" value="ATPase_AAA_CS"/>
</dbReference>
<feature type="region of interest" description="Disordered" evidence="13">
    <location>
        <begin position="366"/>
        <end position="386"/>
    </location>
</feature>
<dbReference type="Pfam" id="PF17862">
    <property type="entry name" value="AAA_lid_3"/>
    <property type="match status" value="2"/>
</dbReference>
<feature type="domain" description="FAS1" evidence="14">
    <location>
        <begin position="1104"/>
        <end position="1246"/>
    </location>
</feature>
<dbReference type="InterPro" id="IPR003593">
    <property type="entry name" value="AAA+_ATPase"/>
</dbReference>
<dbReference type="Gene3D" id="3.40.50.300">
    <property type="entry name" value="P-loop containing nucleotide triphosphate hydrolases"/>
    <property type="match status" value="2"/>
</dbReference>
<evidence type="ECO:0000256" key="8">
    <source>
        <dbReference type="ARBA" id="ARBA00022729"/>
    </source>
</evidence>
<dbReference type="SUPFAM" id="SSF82153">
    <property type="entry name" value="FAS1 domain"/>
    <property type="match status" value="4"/>
</dbReference>
<evidence type="ECO:0000313" key="15">
    <source>
        <dbReference type="EMBL" id="VFU46759.1"/>
    </source>
</evidence>
<dbReference type="Gene3D" id="1.10.8.60">
    <property type="match status" value="2"/>
</dbReference>
<organism evidence="15">
    <name type="scientific">Salix viminalis</name>
    <name type="common">Common osier</name>
    <name type="synonym">Basket willow</name>
    <dbReference type="NCBI Taxonomy" id="40686"/>
    <lineage>
        <taxon>Eukaryota</taxon>
        <taxon>Viridiplantae</taxon>
        <taxon>Streptophyta</taxon>
        <taxon>Embryophyta</taxon>
        <taxon>Tracheophyta</taxon>
        <taxon>Spermatophyta</taxon>
        <taxon>Magnoliopsida</taxon>
        <taxon>eudicotyledons</taxon>
        <taxon>Gunneridae</taxon>
        <taxon>Pentapetalae</taxon>
        <taxon>rosids</taxon>
        <taxon>fabids</taxon>
        <taxon>Malpighiales</taxon>
        <taxon>Salicaceae</taxon>
        <taxon>Saliceae</taxon>
        <taxon>Salix</taxon>
    </lineage>
</organism>
<evidence type="ECO:0000256" key="12">
    <source>
        <dbReference type="ARBA" id="ARBA00024686"/>
    </source>
</evidence>
<dbReference type="GO" id="GO:0005524">
    <property type="term" value="F:ATP binding"/>
    <property type="evidence" value="ECO:0007669"/>
    <property type="project" value="UniProtKB-KW"/>
</dbReference>
<name>A0A6N2LZQ9_SALVM</name>
<feature type="domain" description="FAS1" evidence="14">
    <location>
        <begin position="873"/>
        <end position="1015"/>
    </location>
</feature>
<feature type="region of interest" description="Disordered" evidence="13">
    <location>
        <begin position="67"/>
        <end position="161"/>
    </location>
</feature>
<dbReference type="PROSITE" id="PS00674">
    <property type="entry name" value="AAA"/>
    <property type="match status" value="2"/>
</dbReference>
<evidence type="ECO:0000256" key="2">
    <source>
        <dbReference type="ARBA" id="ARBA00004609"/>
    </source>
</evidence>
<sequence length="1948" mass="210346">MGSGRRRSGGGGGGSGGGRNQRLLKHHIDTCNKKFSTTDDIVHHLRNSYPNYRRMELKTLTRIVQQTLNQQTPPPKKFRKHELETESDSNDEEANLSTPVSKKQRRIDESEEKLMQIENSYSRRRNRNRSPVLVSSSDTESSSESDSGSDSSTSLESPKFDLMKSMLRESYGLAEKNMEVELANDRKESISSKVDMIERNRGVGKQKGEDLVVSLGKLKGVLGEDAKGKEGGPRFKDLGGLSGILEELEMEVFLPLYHPNVPLRLGVSPISGILLHGPPGCGKTKLAHAIANETGVPFYKISATEVVSGVSGASEENIRDLFSKAYRTAPSIIFIDEIDAIASKRENLQREMERRIVTQLMTCMDEHHGLGQPSDDSSSSESSNRIPGNVLVIGATNRPDAVDPALRRPGRFDREINLGVPDEKARVQILSVLTKSCTLEGSLDILQIARSTPGFVGADLNALVNMAGNLAMRRVASQRKSELSGQLIEKEENEDWWKKPWSPEEMEKLAITMADFEKAAKLVQPSSKREGFSSIPNVKWEDVGGLDDIRDEFDLYIISRIKYPDDYQKFGVNLETGILLYGPPGCGKTMIAKAAANEAGANFIHGPELLNKYVGESELAVRTLFSRARTCSPCIIFFDEVDALTTMRGKEGGWVVERLLNQLLIELDGADQRPGIFIIGATNRPEVMDPAVLRPGRFGKLIHVPLPSSEDRGLILKALAKGKPIDPSVDLAAIGQMEACKNFSGADLRKLMEEAAMTALKEAKRQRHLNETSGTITATQNEPSDNITATQNEPSVNITATHFEQALGKISPSVSEKMKKQYSISSFSFFILFLHCTNTFAQTPAAAPAQAPAAVVAQPPAATPTQAAAPNGITNVTKILEKAGHFTIFIRLLRSTQEENHLFSALNGSSSGLTIFAPTDSAFSELKSGTLNTLSDGDKSELVKFHVVPTFLSTSQFQTVSNPLGTWAGTGSRLPLNVTSYPNSVNITTGLTNTSLSGTVYTDNQLAIYKIEKVLLPKDVFGSKAPAPAPAAPAREKPTKAVPEATVESPVSPVDISGALMFTHNNVVGSVGITPAAAPAQAPAAVVAQPPAATPTQAAAPNGITNVTKILEKAGHFTIFIRLLRSTQEENHLFSALNGSSSGLTIFAPTDSAFSELKSGTLNTLSDGDKSELVKFHVVPTFLSTSQFQTVSNPLGTWAGTGSRLPLNVTSYPNSVNITTGLTNTSLSGTVYTDNQLAIYKIEKVLLPKDVFGSKAPAPAPAAPAREKPTKAVPEATVESPVSPVDISGALMFTHNNVVGSVGMMKKQYSISSFSVFILFLHCSNTFAQTPAAAPAQAPAAVVAQPPAATPTQAAAPNGITNVTKILEKAGHFTIFIRLLRSTQEENHLFSALNDSSSGLTIFAPTDSAFSELKSGTLNTLSDGDKSELVKFHVVPTFLSISQFQTVSNPLGTWAGTGSRLPLNVTSYPNSVNITTGLTNTSLSGTVYTDNQLAIYKIEKVLLPKDVFGSKAPAPAPAAPAREKPTKAVPEATVESPVSPVDISSALMFTHNNVVGSVSMAPAAVTAQPPAVTPTHQAAAPHDIINVTKIREKAGHFTIFIRLLRSTQEENHLFSALNDSSSGLTIFAPTDSAFSELKSGTLNTLRDGDKSELVKFHVVPTFLSTSQFQTVSNPLGTWAGTGSRLPLNVTSYPHSMNITTGLTNTSLSGTIYTDNQLAIYKIEKVLLPKDIFASNAPAPAPVQAPTREKPTKAVPAANVDSPVAPVDISSAVTFMHINVVGSLVIVAAAMMHARFLSSKLKDFYGNNGSVEISCPNLSPEMIVFSVWKCDSKTYLADSCMNCAMFHNCFLWQQYFRHFLHFPSINDLAHCLFSGRRRALQDLESACVLWFSAARLSLPFQLVLLNLQFYIPFQTSMLGFVFPRPQQLFSFDVLSHNDLVLKEELFELN</sequence>
<evidence type="ECO:0000256" key="6">
    <source>
        <dbReference type="ARBA" id="ARBA00022490"/>
    </source>
</evidence>
<dbReference type="GO" id="GO:0009834">
    <property type="term" value="P:plant-type secondary cell wall biogenesis"/>
    <property type="evidence" value="ECO:0007669"/>
    <property type="project" value="TreeGrafter"/>
</dbReference>
<dbReference type="PROSITE" id="PS50213">
    <property type="entry name" value="FAS1"/>
    <property type="match status" value="4"/>
</dbReference>
<dbReference type="InterPro" id="IPR000782">
    <property type="entry name" value="FAS1_domain"/>
</dbReference>
<feature type="domain" description="FAS1" evidence="14">
    <location>
        <begin position="1360"/>
        <end position="1502"/>
    </location>
</feature>
<feature type="compositionally biased region" description="Basic and acidic residues" evidence="13">
    <location>
        <begin position="106"/>
        <end position="115"/>
    </location>
</feature>
<feature type="domain" description="FAS1" evidence="14">
    <location>
        <begin position="1584"/>
        <end position="1726"/>
    </location>
</feature>
<keyword evidence="7" id="KW-0325">Glycoprotein</keyword>
<keyword evidence="11" id="KW-0472">Membrane</keyword>
<dbReference type="InterPro" id="IPR041569">
    <property type="entry name" value="AAA_lid_3"/>
</dbReference>
<comment type="similarity">
    <text evidence="3">Belongs to the AAA ATPase family.</text>
</comment>
<dbReference type="InterPro" id="IPR045003">
    <property type="entry name" value="FLA_A"/>
</dbReference>
<feature type="region of interest" description="Disordered" evidence="13">
    <location>
        <begin position="1"/>
        <end position="22"/>
    </location>
</feature>
<dbReference type="InterPro" id="IPR027417">
    <property type="entry name" value="P-loop_NTPase"/>
</dbReference>
<comment type="subcellular location">
    <subcellularLocation>
        <location evidence="2">Cell membrane</location>
        <topology evidence="2">Lipid-anchor</topology>
        <topology evidence="2">GPI-anchor</topology>
    </subcellularLocation>
    <subcellularLocation>
        <location evidence="1">Cytoplasm</location>
    </subcellularLocation>
</comment>
<dbReference type="PANTHER" id="PTHR32077:SF59">
    <property type="entry name" value="FASCICLIN-LIKE ARABINOGALACTAN PROTEIN 12"/>
    <property type="match status" value="1"/>
</dbReference>
<feature type="region of interest" description="Disordered" evidence="13">
    <location>
        <begin position="1257"/>
        <end position="1276"/>
    </location>
</feature>
<keyword evidence="6" id="KW-0963">Cytoplasm</keyword>
<dbReference type="SMART" id="SM00382">
    <property type="entry name" value="AAA"/>
    <property type="match status" value="2"/>
</dbReference>
<dbReference type="InterPro" id="IPR036378">
    <property type="entry name" value="FAS1_dom_sf"/>
</dbReference>
<evidence type="ECO:0000256" key="4">
    <source>
        <dbReference type="ARBA" id="ARBA00007843"/>
    </source>
</evidence>
<feature type="region of interest" description="Disordered" evidence="13">
    <location>
        <begin position="1025"/>
        <end position="1045"/>
    </location>
</feature>
<dbReference type="GO" id="GO:0005737">
    <property type="term" value="C:cytoplasm"/>
    <property type="evidence" value="ECO:0007669"/>
    <property type="project" value="UniProtKB-SubCell"/>
</dbReference>
<feature type="region of interest" description="Disordered" evidence="13">
    <location>
        <begin position="1512"/>
        <end position="1533"/>
    </location>
</feature>
<dbReference type="GO" id="GO:0098552">
    <property type="term" value="C:side of membrane"/>
    <property type="evidence" value="ECO:0007669"/>
    <property type="project" value="UniProtKB-KW"/>
</dbReference>
<dbReference type="Gene3D" id="2.30.180.10">
    <property type="entry name" value="FAS1 domain"/>
    <property type="match status" value="4"/>
</dbReference>
<dbReference type="FunFam" id="1.10.8.60:FF:000109">
    <property type="entry name" value="Cell division control protein 48 homolog C"/>
    <property type="match status" value="1"/>
</dbReference>
<gene>
    <name evidence="15" type="ORF">SVIM_LOCUS297687</name>
</gene>
<comment type="similarity">
    <text evidence="4">Belongs to the fasciclin-like AGP family.</text>
</comment>
<keyword evidence="8" id="KW-0732">Signal</keyword>
<evidence type="ECO:0000259" key="14">
    <source>
        <dbReference type="PROSITE" id="PS50213"/>
    </source>
</evidence>
<feature type="compositionally biased region" description="Gly residues" evidence="13">
    <location>
        <begin position="9"/>
        <end position="19"/>
    </location>
</feature>
<dbReference type="InterPro" id="IPR003959">
    <property type="entry name" value="ATPase_AAA_core"/>
</dbReference>
<keyword evidence="10" id="KW-0067">ATP-binding</keyword>
<keyword evidence="7" id="KW-0336">GPI-anchor</keyword>
<accession>A0A6N2LZQ9</accession>
<dbReference type="SMART" id="SM00554">
    <property type="entry name" value="FAS1"/>
    <property type="match status" value="4"/>
</dbReference>
<evidence type="ECO:0000256" key="13">
    <source>
        <dbReference type="SAM" id="MobiDB-lite"/>
    </source>
</evidence>
<evidence type="ECO:0000256" key="1">
    <source>
        <dbReference type="ARBA" id="ARBA00004496"/>
    </source>
</evidence>
<evidence type="ECO:0000256" key="9">
    <source>
        <dbReference type="ARBA" id="ARBA00022741"/>
    </source>
</evidence>
<keyword evidence="7" id="KW-0449">Lipoprotein</keyword>
<evidence type="ECO:0000256" key="5">
    <source>
        <dbReference type="ARBA" id="ARBA00022475"/>
    </source>
</evidence>
<evidence type="ECO:0000256" key="10">
    <source>
        <dbReference type="ARBA" id="ARBA00022840"/>
    </source>
</evidence>
<feature type="compositionally biased region" description="Low complexity" evidence="13">
    <location>
        <begin position="374"/>
        <end position="383"/>
    </location>
</feature>
<proteinExistence type="inferred from homology"/>